<feature type="compositionally biased region" description="Polar residues" evidence="6">
    <location>
        <begin position="754"/>
        <end position="768"/>
    </location>
</feature>
<feature type="domain" description="C2H2-type" evidence="7">
    <location>
        <begin position="186"/>
        <end position="215"/>
    </location>
</feature>
<dbReference type="PANTHER" id="PTHR46179">
    <property type="entry name" value="ZINC FINGER PROTEIN"/>
    <property type="match status" value="1"/>
</dbReference>
<feature type="compositionally biased region" description="Polar residues" evidence="6">
    <location>
        <begin position="706"/>
        <end position="740"/>
    </location>
</feature>
<dbReference type="FunFam" id="3.30.160.60:FF:000072">
    <property type="entry name" value="zinc finger protein 143 isoform X1"/>
    <property type="match status" value="2"/>
</dbReference>
<keyword evidence="1" id="KW-0479">Metal-binding</keyword>
<dbReference type="Proteomes" id="UP000027135">
    <property type="component" value="Unassembled WGS sequence"/>
</dbReference>
<evidence type="ECO:0000256" key="1">
    <source>
        <dbReference type="ARBA" id="ARBA00022723"/>
    </source>
</evidence>
<dbReference type="FunFam" id="3.30.160.60:FF:000349">
    <property type="entry name" value="metal regulatory transcription factor 1"/>
    <property type="match status" value="1"/>
</dbReference>
<sequence length="1082" mass="117164">MATWSDVKYQLGNEEGRNDTSLDNIIQQCMEDSFDVPSFGRVFEQLPVYTTSRLCDENNPESSSYIGKLEGHDENAGYIHHTISSDQIYMHINPGNSGSMPENPSHATITIEATDPTTNKKEIKRYRCEYDGCSRTYSTVGNLRTHMKTHKGEFRFRCSEPSCGKAFLTSYSLKIHIRVHTKVKPFECHHEGCEKAFNTLYRLRAHQRLHNGNTFNCETQGCVKFFTTLSDLKKHVRTHTQERPYKCQEEGCGKAFTASHHLKTHSRTHTGERPYPCSHSDCERAFATSNSLKSHSKLHESGDNNEEAADAETSDGGGDENEDADDPLEKDDPLVEGDPLGDNEVMTNEPNTSKCNNVNITDSGPMTTIPGDDNIQAFFIPFTEISLHATHEENADLMEVEGLLTSVPPMVNGSNPQSSPAGVSLSTAVAQTFIPRSSAETVPGPSVNTALSDPQMSDISYLTPTPTLQEVLKNNKDITNSIVISTSVLCSGDEGKQALQMAPAEAGESTAPDSTVISNIIDSSQMVTNDELLPSSPATSFEIFDDPDIRGLESGKQVTDILRLLSASGQIQGIQLTASVSNETNPSSSNVFEASGVRAAEILSFLSASGQIQDIQLASSVEIGNVSETGSKTSGNILYLTSPSLSNMNLPNDLTSFMNSSAVDPNQVENTPDVIEMKNSTIVLHVQDAPVVLDPDKDQASLNNTVDTVSPSHSVPSVITADSSKSSWVNGIDPSPSSNCAGGAPPLGKDYEENNWSSSPHNNPTMHESDLNLVTPTSQFLYAVSSAKDPQNYEKGGELRGVLKDIAKDADICKCSPCRCDPSQQECQTCNAETGTENVLHIPEVSFNNITTEKRKKNVSNKKLGAFKVNTESSGNEVSRTAEIRNQCSDSISLCDHENMLTSGGVDEPIAHQIVGVEVGSSHYATDSSIQTADNIALTESTGSAQSNHSHYSNNLDNWQNAGCNVDTLIVPHILPSDETQNHCESHNSQNNNTEMNSSRLSGSCECCGKNAKEKTSHCDAESNNNGTNSREPCCVVVCLKTLEQLRRLIDKGCCSGAENSLRALALQVSSVKSSCCSGKHK</sequence>
<protein>
    <submittedName>
        <fullName evidence="8">Metal regulatory transcription factor 1</fullName>
    </submittedName>
</protein>
<feature type="region of interest" description="Disordered" evidence="6">
    <location>
        <begin position="293"/>
        <end position="363"/>
    </location>
</feature>
<dbReference type="InterPro" id="IPR051061">
    <property type="entry name" value="Zinc_finger_trans_reg"/>
</dbReference>
<feature type="compositionally biased region" description="Acidic residues" evidence="6">
    <location>
        <begin position="303"/>
        <end position="329"/>
    </location>
</feature>
<dbReference type="InParanoid" id="A0A067RMA9"/>
<feature type="region of interest" description="Disordered" evidence="6">
    <location>
        <begin position="706"/>
        <end position="768"/>
    </location>
</feature>
<dbReference type="Pfam" id="PF00096">
    <property type="entry name" value="zf-C2H2"/>
    <property type="match status" value="4"/>
</dbReference>
<feature type="domain" description="C2H2-type" evidence="7">
    <location>
        <begin position="156"/>
        <end position="185"/>
    </location>
</feature>
<dbReference type="FunFam" id="3.30.160.60:FF:000125">
    <property type="entry name" value="Putative zinc finger protein 143"/>
    <property type="match status" value="1"/>
</dbReference>
<dbReference type="InterPro" id="IPR013087">
    <property type="entry name" value="Znf_C2H2_type"/>
</dbReference>
<dbReference type="PROSITE" id="PS50157">
    <property type="entry name" value="ZINC_FINGER_C2H2_2"/>
    <property type="match status" value="6"/>
</dbReference>
<evidence type="ECO:0000259" key="7">
    <source>
        <dbReference type="PROSITE" id="PS50157"/>
    </source>
</evidence>
<evidence type="ECO:0000256" key="3">
    <source>
        <dbReference type="ARBA" id="ARBA00022771"/>
    </source>
</evidence>
<evidence type="ECO:0000256" key="2">
    <source>
        <dbReference type="ARBA" id="ARBA00022737"/>
    </source>
</evidence>
<dbReference type="SMART" id="SM00355">
    <property type="entry name" value="ZnF_C2H2"/>
    <property type="match status" value="6"/>
</dbReference>
<dbReference type="GO" id="GO:0008270">
    <property type="term" value="F:zinc ion binding"/>
    <property type="evidence" value="ECO:0007669"/>
    <property type="project" value="UniProtKB-KW"/>
</dbReference>
<dbReference type="EMBL" id="KK852588">
    <property type="protein sequence ID" value="KDR20780.1"/>
    <property type="molecule type" value="Genomic_DNA"/>
</dbReference>
<name>A0A067RMA9_ZOONE</name>
<dbReference type="Gene3D" id="3.30.160.60">
    <property type="entry name" value="Classic Zinc Finger"/>
    <property type="match status" value="6"/>
</dbReference>
<evidence type="ECO:0000256" key="4">
    <source>
        <dbReference type="ARBA" id="ARBA00022833"/>
    </source>
</evidence>
<accession>A0A067RMA9</accession>
<dbReference type="PROSITE" id="PS00028">
    <property type="entry name" value="ZINC_FINGER_C2H2_1"/>
    <property type="match status" value="6"/>
</dbReference>
<organism evidence="8 9">
    <name type="scientific">Zootermopsis nevadensis</name>
    <name type="common">Dampwood termite</name>
    <dbReference type="NCBI Taxonomy" id="136037"/>
    <lineage>
        <taxon>Eukaryota</taxon>
        <taxon>Metazoa</taxon>
        <taxon>Ecdysozoa</taxon>
        <taxon>Arthropoda</taxon>
        <taxon>Hexapoda</taxon>
        <taxon>Insecta</taxon>
        <taxon>Pterygota</taxon>
        <taxon>Neoptera</taxon>
        <taxon>Polyneoptera</taxon>
        <taxon>Dictyoptera</taxon>
        <taxon>Blattodea</taxon>
        <taxon>Blattoidea</taxon>
        <taxon>Termitoidae</taxon>
        <taxon>Termopsidae</taxon>
        <taxon>Zootermopsis</taxon>
    </lineage>
</organism>
<gene>
    <name evidence="8" type="ORF">L798_05023</name>
</gene>
<keyword evidence="4" id="KW-0862">Zinc</keyword>
<dbReference type="AlphaFoldDB" id="A0A067RMA9"/>
<dbReference type="PANTHER" id="PTHR46179:SF25">
    <property type="entry name" value="METAL RESPONSE ELEMENT-BINDING TRANSCRIPTION FACTOR-1, ISOFORM C"/>
    <property type="match status" value="1"/>
</dbReference>
<evidence type="ECO:0000256" key="6">
    <source>
        <dbReference type="SAM" id="MobiDB-lite"/>
    </source>
</evidence>
<dbReference type="GO" id="GO:0006357">
    <property type="term" value="P:regulation of transcription by RNA polymerase II"/>
    <property type="evidence" value="ECO:0007669"/>
    <property type="project" value="TreeGrafter"/>
</dbReference>
<reference evidence="8 9" key="1">
    <citation type="journal article" date="2014" name="Nat. Commun.">
        <title>Molecular traces of alternative social organization in a termite genome.</title>
        <authorList>
            <person name="Terrapon N."/>
            <person name="Li C."/>
            <person name="Robertson H.M."/>
            <person name="Ji L."/>
            <person name="Meng X."/>
            <person name="Booth W."/>
            <person name="Chen Z."/>
            <person name="Childers C.P."/>
            <person name="Glastad K.M."/>
            <person name="Gokhale K."/>
            <person name="Gowin J."/>
            <person name="Gronenberg W."/>
            <person name="Hermansen R.A."/>
            <person name="Hu H."/>
            <person name="Hunt B.G."/>
            <person name="Huylmans A.K."/>
            <person name="Khalil S.M."/>
            <person name="Mitchell R.D."/>
            <person name="Munoz-Torres M.C."/>
            <person name="Mustard J.A."/>
            <person name="Pan H."/>
            <person name="Reese J.T."/>
            <person name="Scharf M.E."/>
            <person name="Sun F."/>
            <person name="Vogel H."/>
            <person name="Xiao J."/>
            <person name="Yang W."/>
            <person name="Yang Z."/>
            <person name="Yang Z."/>
            <person name="Zhou J."/>
            <person name="Zhu J."/>
            <person name="Brent C.S."/>
            <person name="Elsik C.G."/>
            <person name="Goodisman M.A."/>
            <person name="Liberles D.A."/>
            <person name="Roe R.M."/>
            <person name="Vargo E.L."/>
            <person name="Vilcinskas A."/>
            <person name="Wang J."/>
            <person name="Bornberg-Bauer E."/>
            <person name="Korb J."/>
            <person name="Zhang G."/>
            <person name="Liebig J."/>
        </authorList>
    </citation>
    <scope>NUCLEOTIDE SEQUENCE [LARGE SCALE GENOMIC DNA]</scope>
    <source>
        <tissue evidence="8">Whole organism</tissue>
    </source>
</reference>
<dbReference type="GO" id="GO:0005634">
    <property type="term" value="C:nucleus"/>
    <property type="evidence" value="ECO:0007669"/>
    <property type="project" value="TreeGrafter"/>
</dbReference>
<evidence type="ECO:0000313" key="8">
    <source>
        <dbReference type="EMBL" id="KDR20780.1"/>
    </source>
</evidence>
<dbReference type="OrthoDB" id="6145499at2759"/>
<evidence type="ECO:0000256" key="5">
    <source>
        <dbReference type="PROSITE-ProRule" id="PRU00042"/>
    </source>
</evidence>
<evidence type="ECO:0000313" key="9">
    <source>
        <dbReference type="Proteomes" id="UP000027135"/>
    </source>
</evidence>
<feature type="domain" description="C2H2-type" evidence="7">
    <location>
        <begin position="126"/>
        <end position="155"/>
    </location>
</feature>
<dbReference type="FunFam" id="3.30.160.60:FF:000397">
    <property type="entry name" value="Metal regulatory transcription factor 1"/>
    <property type="match status" value="1"/>
</dbReference>
<feature type="domain" description="C2H2-type" evidence="7">
    <location>
        <begin position="215"/>
        <end position="244"/>
    </location>
</feature>
<feature type="domain" description="C2H2-type" evidence="7">
    <location>
        <begin position="275"/>
        <end position="304"/>
    </location>
</feature>
<dbReference type="eggNOG" id="KOG1721">
    <property type="taxonomic scope" value="Eukaryota"/>
</dbReference>
<feature type="domain" description="C2H2-type" evidence="7">
    <location>
        <begin position="245"/>
        <end position="274"/>
    </location>
</feature>
<dbReference type="SUPFAM" id="SSF57667">
    <property type="entry name" value="beta-beta-alpha zinc fingers"/>
    <property type="match status" value="4"/>
</dbReference>
<dbReference type="InterPro" id="IPR036236">
    <property type="entry name" value="Znf_C2H2_sf"/>
</dbReference>
<keyword evidence="2" id="KW-0677">Repeat</keyword>
<feature type="compositionally biased region" description="Polar residues" evidence="6">
    <location>
        <begin position="345"/>
        <end position="363"/>
    </location>
</feature>
<keyword evidence="3 5" id="KW-0863">Zinc-finger</keyword>
<proteinExistence type="predicted"/>
<keyword evidence="9" id="KW-1185">Reference proteome</keyword>